<dbReference type="Proteomes" id="UP000694843">
    <property type="component" value="Unplaced"/>
</dbReference>
<dbReference type="PANTHER" id="PTHR15492:SF1">
    <property type="entry name" value="CYCLIN-D1-BINDING PROTEIN 1"/>
    <property type="match status" value="1"/>
</dbReference>
<name>A0A8B7N6S9_HYAAZ</name>
<dbReference type="AlphaFoldDB" id="A0A8B7N6S9"/>
<protein>
    <submittedName>
        <fullName evidence="10">Cyclin-D1-binding protein 1 homolog isoform X1</fullName>
    </submittedName>
</protein>
<dbReference type="OrthoDB" id="41588at2759"/>
<evidence type="ECO:0000256" key="6">
    <source>
        <dbReference type="ARBA" id="ARBA00023306"/>
    </source>
</evidence>
<keyword evidence="9" id="KW-1185">Reference proteome</keyword>
<dbReference type="Gene3D" id="1.20.1410.10">
    <property type="entry name" value="I/LWEQ domain"/>
    <property type="match status" value="1"/>
</dbReference>
<dbReference type="InterPro" id="IPR026907">
    <property type="entry name" value="GCIP-like"/>
</dbReference>
<feature type="domain" description="Cyclin-D1-binding protein 1-like N-terminal" evidence="7">
    <location>
        <begin position="52"/>
        <end position="191"/>
    </location>
</feature>
<dbReference type="GO" id="GO:0005737">
    <property type="term" value="C:cytoplasm"/>
    <property type="evidence" value="ECO:0007669"/>
    <property type="project" value="UniProtKB-SubCell"/>
</dbReference>
<keyword evidence="6" id="KW-0131">Cell cycle</keyword>
<accession>A0A8B7N6S9</accession>
<keyword evidence="5" id="KW-0539">Nucleus</keyword>
<dbReference type="InterPro" id="IPR049317">
    <property type="entry name" value="GCIP-like_N"/>
</dbReference>
<feature type="domain" description="Cyclin-D1-binding protein 1-like C-terminal" evidence="8">
    <location>
        <begin position="210"/>
        <end position="317"/>
    </location>
</feature>
<dbReference type="Pfam" id="PF13324">
    <property type="entry name" value="GCIP_N"/>
    <property type="match status" value="1"/>
</dbReference>
<gene>
    <name evidence="10" type="primary">LOC108666596</name>
</gene>
<dbReference type="InterPro" id="IPR049318">
    <property type="entry name" value="GCIP_C"/>
</dbReference>
<reference evidence="10" key="1">
    <citation type="submission" date="2025-08" db="UniProtKB">
        <authorList>
            <consortium name="RefSeq"/>
        </authorList>
    </citation>
    <scope>IDENTIFICATION</scope>
    <source>
        <tissue evidence="10">Whole organism</tissue>
    </source>
</reference>
<evidence type="ECO:0000256" key="5">
    <source>
        <dbReference type="ARBA" id="ARBA00023242"/>
    </source>
</evidence>
<comment type="similarity">
    <text evidence="3">Belongs to the CCNDBP1 family.</text>
</comment>
<evidence type="ECO:0000313" key="9">
    <source>
        <dbReference type="Proteomes" id="UP000694843"/>
    </source>
</evidence>
<sequence length="358" mass="39927">MASESCTIQMILENLSSTIAVLSEGCSSTSQDLLNAAVDSNFSLSSYWQDFSEISQRVSCHCTKVCLSFMKPPMPQPQELSALLMPLDESTKQILMLVRFLPLACGRELKKCVTTASIALLQSLSRLLQLAEDHNTPALETAYTQLTGQTWGECKAIQSLPCNNVHAVLRALRLELDVVDDAYREITESLEGDGKGWNVLKMPRMDADEDSDTEESDSEAIGWSPEDKLKLDCFVKVAKAVKLLYKRCLEVLDSRTKETNPDVFSDNNRQLWATTDDLRQSTKSLPELLDDLVLSMYPPVNWDVLVKNSHLVMDVCEAALSVLLRRQLATEEHLQSLQFLSTALAHTRRKVDTTAAHG</sequence>
<dbReference type="KEGG" id="hazt:108666596"/>
<dbReference type="GO" id="GO:0005634">
    <property type="term" value="C:nucleus"/>
    <property type="evidence" value="ECO:0007669"/>
    <property type="project" value="UniProtKB-SubCell"/>
</dbReference>
<evidence type="ECO:0000256" key="1">
    <source>
        <dbReference type="ARBA" id="ARBA00004123"/>
    </source>
</evidence>
<evidence type="ECO:0000256" key="3">
    <source>
        <dbReference type="ARBA" id="ARBA00008940"/>
    </source>
</evidence>
<dbReference type="GeneID" id="108666596"/>
<keyword evidence="4" id="KW-0963">Cytoplasm</keyword>
<dbReference type="Gene3D" id="1.20.1420.10">
    <property type="entry name" value="Talin, central domain"/>
    <property type="match status" value="1"/>
</dbReference>
<dbReference type="Pfam" id="PF20936">
    <property type="entry name" value="GCIP_C"/>
    <property type="match status" value="1"/>
</dbReference>
<dbReference type="RefSeq" id="XP_018008993.1">
    <property type="nucleotide sequence ID" value="XM_018153504.1"/>
</dbReference>
<proteinExistence type="inferred from homology"/>
<evidence type="ECO:0000256" key="2">
    <source>
        <dbReference type="ARBA" id="ARBA00004496"/>
    </source>
</evidence>
<evidence type="ECO:0000256" key="4">
    <source>
        <dbReference type="ARBA" id="ARBA00022490"/>
    </source>
</evidence>
<evidence type="ECO:0000313" key="10">
    <source>
        <dbReference type="RefSeq" id="XP_018008993.1"/>
    </source>
</evidence>
<organism evidence="9 10">
    <name type="scientific">Hyalella azteca</name>
    <name type="common">Amphipod</name>
    <dbReference type="NCBI Taxonomy" id="294128"/>
    <lineage>
        <taxon>Eukaryota</taxon>
        <taxon>Metazoa</taxon>
        <taxon>Ecdysozoa</taxon>
        <taxon>Arthropoda</taxon>
        <taxon>Crustacea</taxon>
        <taxon>Multicrustacea</taxon>
        <taxon>Malacostraca</taxon>
        <taxon>Eumalacostraca</taxon>
        <taxon>Peracarida</taxon>
        <taxon>Amphipoda</taxon>
        <taxon>Senticaudata</taxon>
        <taxon>Talitrida</taxon>
        <taxon>Talitroidea</taxon>
        <taxon>Hyalellidae</taxon>
        <taxon>Hyalella</taxon>
    </lineage>
</organism>
<comment type="subcellular location">
    <subcellularLocation>
        <location evidence="2">Cytoplasm</location>
    </subcellularLocation>
    <subcellularLocation>
        <location evidence="1">Nucleus</location>
    </subcellularLocation>
</comment>
<evidence type="ECO:0000259" key="7">
    <source>
        <dbReference type="Pfam" id="PF13324"/>
    </source>
</evidence>
<dbReference type="OMA" id="HEATKFC"/>
<dbReference type="PANTHER" id="PTHR15492">
    <property type="entry name" value="CYCLIN D1-BINDING PROTEIN 1"/>
    <property type="match status" value="1"/>
</dbReference>
<evidence type="ECO:0000259" key="8">
    <source>
        <dbReference type="Pfam" id="PF20936"/>
    </source>
</evidence>